<dbReference type="AlphaFoldDB" id="A0AAX6DNZ4"/>
<reference evidence="2" key="2">
    <citation type="submission" date="2023-04" db="EMBL/GenBank/DDBJ databases">
        <authorList>
            <person name="Bruccoleri R.E."/>
            <person name="Oakeley E.J."/>
            <person name="Faust A.-M."/>
            <person name="Dessus-Babus S."/>
            <person name="Altorfer M."/>
            <person name="Burckhardt D."/>
            <person name="Oertli M."/>
            <person name="Naumann U."/>
            <person name="Petersen F."/>
            <person name="Wong J."/>
        </authorList>
    </citation>
    <scope>NUCLEOTIDE SEQUENCE</scope>
    <source>
        <strain evidence="2">GSM-AAB239-AS_SAM_17_03QT</strain>
        <tissue evidence="2">Leaf</tissue>
    </source>
</reference>
<dbReference type="Pfam" id="PF08783">
    <property type="entry name" value="DWNN"/>
    <property type="match status" value="1"/>
</dbReference>
<proteinExistence type="predicted"/>
<dbReference type="Gene3D" id="3.10.20.90">
    <property type="entry name" value="Phosphatidylinositol 3-kinase Catalytic Subunit, Chain A, domain 1"/>
    <property type="match status" value="1"/>
</dbReference>
<comment type="caution">
    <text evidence="2">The sequence shown here is derived from an EMBL/GenBank/DDBJ whole genome shotgun (WGS) entry which is preliminary data.</text>
</comment>
<organism evidence="2 3">
    <name type="scientific">Iris pallida</name>
    <name type="common">Sweet iris</name>
    <dbReference type="NCBI Taxonomy" id="29817"/>
    <lineage>
        <taxon>Eukaryota</taxon>
        <taxon>Viridiplantae</taxon>
        <taxon>Streptophyta</taxon>
        <taxon>Embryophyta</taxon>
        <taxon>Tracheophyta</taxon>
        <taxon>Spermatophyta</taxon>
        <taxon>Magnoliopsida</taxon>
        <taxon>Liliopsida</taxon>
        <taxon>Asparagales</taxon>
        <taxon>Iridaceae</taxon>
        <taxon>Iridoideae</taxon>
        <taxon>Irideae</taxon>
        <taxon>Iris</taxon>
    </lineage>
</organism>
<dbReference type="PROSITE" id="PS51282">
    <property type="entry name" value="DWNN"/>
    <property type="match status" value="1"/>
</dbReference>
<protein>
    <submittedName>
        <fullName evidence="2">E3 ubiquitin ligase PQT3-like</fullName>
    </submittedName>
</protein>
<feature type="domain" description="DWNN" evidence="1">
    <location>
        <begin position="3"/>
        <end position="64"/>
    </location>
</feature>
<gene>
    <name evidence="2" type="ORF">M6B38_236430</name>
</gene>
<evidence type="ECO:0000313" key="3">
    <source>
        <dbReference type="Proteomes" id="UP001140949"/>
    </source>
</evidence>
<keyword evidence="3" id="KW-1185">Reference proteome</keyword>
<dbReference type="Proteomes" id="UP001140949">
    <property type="component" value="Unassembled WGS sequence"/>
</dbReference>
<dbReference type="GO" id="GO:0008270">
    <property type="term" value="F:zinc ion binding"/>
    <property type="evidence" value="ECO:0007669"/>
    <property type="project" value="InterPro"/>
</dbReference>
<dbReference type="EMBL" id="JANAVB010043017">
    <property type="protein sequence ID" value="KAJ6793497.1"/>
    <property type="molecule type" value="Genomic_DNA"/>
</dbReference>
<accession>A0AAX6DNZ4</accession>
<evidence type="ECO:0000259" key="1">
    <source>
        <dbReference type="PROSITE" id="PS51282"/>
    </source>
</evidence>
<reference evidence="2" key="1">
    <citation type="journal article" date="2023" name="GigaByte">
        <title>Genome assembly of the bearded iris, Iris pallida Lam.</title>
        <authorList>
            <person name="Bruccoleri R.E."/>
            <person name="Oakeley E.J."/>
            <person name="Faust A.M.E."/>
            <person name="Altorfer M."/>
            <person name="Dessus-Babus S."/>
            <person name="Burckhardt D."/>
            <person name="Oertli M."/>
            <person name="Naumann U."/>
            <person name="Petersen F."/>
            <person name="Wong J."/>
        </authorList>
    </citation>
    <scope>NUCLEOTIDE SEQUENCE</scope>
    <source>
        <strain evidence="2">GSM-AAB239-AS_SAM_17_03QT</strain>
    </source>
</reference>
<evidence type="ECO:0000313" key="2">
    <source>
        <dbReference type="EMBL" id="KAJ6793497.1"/>
    </source>
</evidence>
<name>A0AAX6DNZ4_IRIPA</name>
<sequence>MAIYFRFKSRKDFESIAVPGKYVRIGDLKDRIRKDRGLLRDFDVLLYNPQTGQGRVGLTNFNFN</sequence>
<dbReference type="SMART" id="SM01180">
    <property type="entry name" value="DWNN"/>
    <property type="match status" value="1"/>
</dbReference>
<dbReference type="InterPro" id="IPR014891">
    <property type="entry name" value="DWNN_domain"/>
</dbReference>